<sequence>MSASARGEGVNGSPARPSPNARASRNGTPRVTFVDRGLAYHGGVPNVLLNFAKYADPSLIRVHVASLKPSTPDMSAEFDRLDVPLFELGDDGYVKPALALRRCLRSHAVDVVVANTLKSYLVAKLATLGTSCKVVYWMHAVNEVMSNRVKALVYTTLSRRDSLMFVSNATRNVNLPRRHRGASHVIYNGVEHPDRSERWRPYERARRAEFGFDERDFVILYTASFEELKNHRVLLEAFEALLPLVPNARLVLVGRGELLEAMRSRAQEMSGGERVHFLGARPDARRLLGLADVYVHPSYIEAFGLVVVEAMLARVPVIVANTAALPELVRHGETGLLFDAHDPRDLTRNLAWLAEHPVDARRFATAAYEDAATRFSPERFASEITGALLADVGRAAGTASAPRASVEAS</sequence>
<dbReference type="GO" id="GO:0016757">
    <property type="term" value="F:glycosyltransferase activity"/>
    <property type="evidence" value="ECO:0007669"/>
    <property type="project" value="InterPro"/>
</dbReference>
<accession>A0A318SBK0</accession>
<dbReference type="EMBL" id="QJSX01000002">
    <property type="protein sequence ID" value="PYE55734.1"/>
    <property type="molecule type" value="Genomic_DNA"/>
</dbReference>
<organism evidence="4 5">
    <name type="scientific">Deinococcus yavapaiensis KR-236</name>
    <dbReference type="NCBI Taxonomy" id="694435"/>
    <lineage>
        <taxon>Bacteria</taxon>
        <taxon>Thermotogati</taxon>
        <taxon>Deinococcota</taxon>
        <taxon>Deinococci</taxon>
        <taxon>Deinococcales</taxon>
        <taxon>Deinococcaceae</taxon>
        <taxon>Deinococcus</taxon>
    </lineage>
</organism>
<evidence type="ECO:0000313" key="4">
    <source>
        <dbReference type="EMBL" id="PYE55734.1"/>
    </source>
</evidence>
<dbReference type="InterPro" id="IPR028098">
    <property type="entry name" value="Glyco_trans_4-like_N"/>
</dbReference>
<evidence type="ECO:0000256" key="1">
    <source>
        <dbReference type="SAM" id="MobiDB-lite"/>
    </source>
</evidence>
<reference evidence="4 5" key="1">
    <citation type="submission" date="2018-06" db="EMBL/GenBank/DDBJ databases">
        <title>Genomic Encyclopedia of Type Strains, Phase IV (KMG-IV): sequencing the most valuable type-strain genomes for metagenomic binning, comparative biology and taxonomic classification.</title>
        <authorList>
            <person name="Goeker M."/>
        </authorList>
    </citation>
    <scope>NUCLEOTIDE SEQUENCE [LARGE SCALE GENOMIC DNA]</scope>
    <source>
        <strain evidence="4 5">DSM 18048</strain>
    </source>
</reference>
<dbReference type="SUPFAM" id="SSF53756">
    <property type="entry name" value="UDP-Glycosyltransferase/glycogen phosphorylase"/>
    <property type="match status" value="1"/>
</dbReference>
<dbReference type="InterPro" id="IPR001296">
    <property type="entry name" value="Glyco_trans_1"/>
</dbReference>
<evidence type="ECO:0000259" key="3">
    <source>
        <dbReference type="Pfam" id="PF13439"/>
    </source>
</evidence>
<dbReference type="CDD" id="cd03801">
    <property type="entry name" value="GT4_PimA-like"/>
    <property type="match status" value="1"/>
</dbReference>
<feature type="region of interest" description="Disordered" evidence="1">
    <location>
        <begin position="1"/>
        <end position="28"/>
    </location>
</feature>
<comment type="caution">
    <text evidence="4">The sequence shown here is derived from an EMBL/GenBank/DDBJ whole genome shotgun (WGS) entry which is preliminary data.</text>
</comment>
<name>A0A318SBK0_9DEIO</name>
<dbReference type="Proteomes" id="UP000248326">
    <property type="component" value="Unassembled WGS sequence"/>
</dbReference>
<dbReference type="PANTHER" id="PTHR12526">
    <property type="entry name" value="GLYCOSYLTRANSFERASE"/>
    <property type="match status" value="1"/>
</dbReference>
<gene>
    <name evidence="4" type="ORF">DES52_10297</name>
</gene>
<feature type="domain" description="Glycosyltransferase subfamily 4-like N-terminal" evidence="3">
    <location>
        <begin position="42"/>
        <end position="191"/>
    </location>
</feature>
<evidence type="ECO:0000313" key="5">
    <source>
        <dbReference type="Proteomes" id="UP000248326"/>
    </source>
</evidence>
<dbReference type="Pfam" id="PF13439">
    <property type="entry name" value="Glyco_transf_4"/>
    <property type="match status" value="1"/>
</dbReference>
<dbReference type="Pfam" id="PF00534">
    <property type="entry name" value="Glycos_transf_1"/>
    <property type="match status" value="1"/>
</dbReference>
<proteinExistence type="predicted"/>
<dbReference type="OrthoDB" id="9802525at2"/>
<dbReference type="Gene3D" id="3.40.50.2000">
    <property type="entry name" value="Glycogen Phosphorylase B"/>
    <property type="match status" value="2"/>
</dbReference>
<evidence type="ECO:0000259" key="2">
    <source>
        <dbReference type="Pfam" id="PF00534"/>
    </source>
</evidence>
<dbReference type="PANTHER" id="PTHR12526:SF637">
    <property type="entry name" value="GLYCOSYLTRANSFERASE EPSF-RELATED"/>
    <property type="match status" value="1"/>
</dbReference>
<protein>
    <submittedName>
        <fullName evidence="4">Glycosyltransferase involved in cell wall biosynthesis</fullName>
    </submittedName>
</protein>
<feature type="domain" description="Glycosyl transferase family 1" evidence="2">
    <location>
        <begin position="206"/>
        <end position="369"/>
    </location>
</feature>
<keyword evidence="4" id="KW-0808">Transferase</keyword>
<keyword evidence="5" id="KW-1185">Reference proteome</keyword>
<dbReference type="AlphaFoldDB" id="A0A318SBK0"/>